<evidence type="ECO:0000313" key="2">
    <source>
        <dbReference type="EMBL" id="KAI6297766.1"/>
    </source>
</evidence>
<feature type="region of interest" description="Disordered" evidence="1">
    <location>
        <begin position="18"/>
        <end position="176"/>
    </location>
</feature>
<dbReference type="Proteomes" id="UP001059893">
    <property type="component" value="Unassembled WGS sequence"/>
</dbReference>
<reference evidence="2" key="1">
    <citation type="submission" date="2021-01" db="EMBL/GenBank/DDBJ databases">
        <title>Deciphering the adaptive evolutionary patterns associated with biogeogrpahic diversity in the finger millet blast pathogen Magnaporthe oryzae in Eastern Africa.</title>
        <authorList>
            <person name="Onyema G."/>
            <person name="Shittu T.A."/>
            <person name="Dodsworth S."/>
            <person name="Devilliers S."/>
            <person name="Muthumeenakshi S."/>
            <person name="Sreenivasaprasad S."/>
        </authorList>
    </citation>
    <scope>NUCLEOTIDE SEQUENCE</scope>
    <source>
        <strain evidence="2">D15/s37</strain>
    </source>
</reference>
<evidence type="ECO:0000256" key="1">
    <source>
        <dbReference type="SAM" id="MobiDB-lite"/>
    </source>
</evidence>
<feature type="compositionally biased region" description="Polar residues" evidence="1">
    <location>
        <begin position="125"/>
        <end position="135"/>
    </location>
</feature>
<dbReference type="EMBL" id="JABSND010000105">
    <property type="protein sequence ID" value="KAI6297766.1"/>
    <property type="molecule type" value="Genomic_DNA"/>
</dbReference>
<keyword evidence="3" id="KW-1185">Reference proteome</keyword>
<proteinExistence type="predicted"/>
<name>A0ABQ8NIS2_PYRGI</name>
<evidence type="ECO:0000313" key="3">
    <source>
        <dbReference type="Proteomes" id="UP001059893"/>
    </source>
</evidence>
<evidence type="ECO:0008006" key="4">
    <source>
        <dbReference type="Google" id="ProtNLM"/>
    </source>
</evidence>
<feature type="compositionally biased region" description="Basic and acidic residues" evidence="1">
    <location>
        <begin position="163"/>
        <end position="176"/>
    </location>
</feature>
<feature type="compositionally biased region" description="Pro residues" evidence="1">
    <location>
        <begin position="68"/>
        <end position="77"/>
    </location>
</feature>
<gene>
    <name evidence="2" type="ORF">MCOR33_006015</name>
</gene>
<organism evidence="2 3">
    <name type="scientific">Pyricularia grisea</name>
    <name type="common">Crabgrass-specific blast fungus</name>
    <name type="synonym">Magnaporthe grisea</name>
    <dbReference type="NCBI Taxonomy" id="148305"/>
    <lineage>
        <taxon>Eukaryota</taxon>
        <taxon>Fungi</taxon>
        <taxon>Dikarya</taxon>
        <taxon>Ascomycota</taxon>
        <taxon>Pezizomycotina</taxon>
        <taxon>Sordariomycetes</taxon>
        <taxon>Sordariomycetidae</taxon>
        <taxon>Magnaporthales</taxon>
        <taxon>Pyriculariaceae</taxon>
        <taxon>Pyricularia</taxon>
    </lineage>
</organism>
<accession>A0ABQ8NIS2</accession>
<feature type="compositionally biased region" description="Basic and acidic residues" evidence="1">
    <location>
        <begin position="30"/>
        <end position="52"/>
    </location>
</feature>
<sequence length="348" mass="39345">MSSSNYYRSSPAAHEQYYFESASPTPSPRHYRESRDFYDMADRRYDMPERPATRSHSRRKSSSSFMQGPPPVRPPTAHPTAAASPRYNSSGQYATVNAPRDAYQSSPMSPEPRRSSHSRRPSVSTPQRPQTTAPGSSSKHKRSSSRQHESFSRQPPPPPPQDQKTRTATPEDAKKYQIPEGYSLSHWDPHETPIILAGSVFDANSLGKWIYDWVAHVYSGPEGREMVGIAGELWLLLIQISGKIKRASDVMPDIRSMENREMVDDFIESGERLNDKLRRLLKRCEGPMLSSSKTGKSKLGTTAGVRFVHTLLGRDYELANTEKFMASVRLWNLRFDANCEDILLNPTK</sequence>
<comment type="caution">
    <text evidence="2">The sequence shown here is derived from an EMBL/GenBank/DDBJ whole genome shotgun (WGS) entry which is preliminary data.</text>
</comment>
<protein>
    <recommendedName>
        <fullName evidence="4">Vegetative cell wall protein gp1</fullName>
    </recommendedName>
</protein>